<feature type="chain" id="PRO_5047166577" description="Encoded protein" evidence="1">
    <location>
        <begin position="24"/>
        <end position="282"/>
    </location>
</feature>
<accession>A0ABQ7G1H6</accession>
<comment type="caution">
    <text evidence="2">The sequence shown here is derived from an EMBL/GenBank/DDBJ whole genome shotgun (WGS) entry which is preliminary data.</text>
</comment>
<evidence type="ECO:0000256" key="1">
    <source>
        <dbReference type="SAM" id="SignalP"/>
    </source>
</evidence>
<reference evidence="2" key="1">
    <citation type="submission" date="2017-08" db="EMBL/GenBank/DDBJ databases">
        <authorList>
            <person name="Polle J.E."/>
            <person name="Barry K."/>
            <person name="Cushman J."/>
            <person name="Schmutz J."/>
            <person name="Tran D."/>
            <person name="Hathwaick L.T."/>
            <person name="Yim W.C."/>
            <person name="Jenkins J."/>
            <person name="Mckie-Krisberg Z.M."/>
            <person name="Prochnik S."/>
            <person name="Lindquist E."/>
            <person name="Dockter R.B."/>
            <person name="Adam C."/>
            <person name="Molina H."/>
            <person name="Bunkerborg J."/>
            <person name="Jin E."/>
            <person name="Buchheim M."/>
            <person name="Magnuson J."/>
        </authorList>
    </citation>
    <scope>NUCLEOTIDE SEQUENCE</scope>
    <source>
        <strain evidence="2">CCAP 19/18</strain>
    </source>
</reference>
<dbReference type="EMBL" id="MU070303">
    <property type="protein sequence ID" value="KAF5828442.1"/>
    <property type="molecule type" value="Genomic_DNA"/>
</dbReference>
<evidence type="ECO:0000313" key="3">
    <source>
        <dbReference type="Proteomes" id="UP000815325"/>
    </source>
</evidence>
<name>A0ABQ7G1H6_DUNSA</name>
<evidence type="ECO:0000313" key="2">
    <source>
        <dbReference type="EMBL" id="KAF5828442.1"/>
    </source>
</evidence>
<keyword evidence="3" id="KW-1185">Reference proteome</keyword>
<gene>
    <name evidence="2" type="ORF">DUNSADRAFT_17605</name>
</gene>
<organism evidence="2 3">
    <name type="scientific">Dunaliella salina</name>
    <name type="common">Green alga</name>
    <name type="synonym">Protococcus salinus</name>
    <dbReference type="NCBI Taxonomy" id="3046"/>
    <lineage>
        <taxon>Eukaryota</taxon>
        <taxon>Viridiplantae</taxon>
        <taxon>Chlorophyta</taxon>
        <taxon>core chlorophytes</taxon>
        <taxon>Chlorophyceae</taxon>
        <taxon>CS clade</taxon>
        <taxon>Chlamydomonadales</taxon>
        <taxon>Dunaliellaceae</taxon>
        <taxon>Dunaliella</taxon>
    </lineage>
</organism>
<protein>
    <recommendedName>
        <fullName evidence="4">Encoded protein</fullName>
    </recommendedName>
</protein>
<sequence length="282" mass="30898">MTGSVNHKTGMRLFLISPACACAEQHGCVCALVPDRPSIDMRRISWKTCEPCPVCLRPSNMSAHCCYAQVRCAVSMQLKKAKQCLQAPLQGDCCAVFRAAWVALEALSDWRRGPSSACMHCVSCSMCVCVCVCVCAMCTLCSLLDSVSRMLVCFHAVINAIISSKLASPGPLVYIGFRLCAVLRRVDQPPESATTESCRKRMTQGRRLGACAERLGCVTLGCVTLGCMHHWEGCQVRRRMSLRRHMDVHEDCGTPGLVAHVARRAVHLRELVLLELIVCAPL</sequence>
<proteinExistence type="predicted"/>
<keyword evidence="1" id="KW-0732">Signal</keyword>
<feature type="signal peptide" evidence="1">
    <location>
        <begin position="1"/>
        <end position="23"/>
    </location>
</feature>
<dbReference type="Proteomes" id="UP000815325">
    <property type="component" value="Unassembled WGS sequence"/>
</dbReference>
<evidence type="ECO:0008006" key="4">
    <source>
        <dbReference type="Google" id="ProtNLM"/>
    </source>
</evidence>